<evidence type="ECO:0000313" key="3">
    <source>
        <dbReference type="EMBL" id="TCU90292.1"/>
    </source>
</evidence>
<dbReference type="OrthoDB" id="8456590at2"/>
<dbReference type="AlphaFoldDB" id="A0A377Q404"/>
<dbReference type="Pfam" id="PF14567">
    <property type="entry name" value="SUKH_5"/>
    <property type="match status" value="1"/>
</dbReference>
<evidence type="ECO:0000313" key="4">
    <source>
        <dbReference type="Proteomes" id="UP000255108"/>
    </source>
</evidence>
<dbReference type="Proteomes" id="UP000255108">
    <property type="component" value="Unassembled WGS sequence"/>
</dbReference>
<protein>
    <submittedName>
        <fullName evidence="2">SMI1 / KNR4 family</fullName>
    </submittedName>
    <submittedName>
        <fullName evidence="3">SUKH superfamily protein</fullName>
    </submittedName>
</protein>
<gene>
    <name evidence="3" type="ORF">EV682_101317</name>
    <name evidence="2" type="ORF">NCTC11159_00335</name>
</gene>
<evidence type="ECO:0000259" key="1">
    <source>
        <dbReference type="SMART" id="SM00860"/>
    </source>
</evidence>
<proteinExistence type="predicted"/>
<name>A0A377Q404_9NEIS</name>
<evidence type="ECO:0000313" key="5">
    <source>
        <dbReference type="Proteomes" id="UP000295794"/>
    </source>
</evidence>
<dbReference type="InterPro" id="IPR018958">
    <property type="entry name" value="Knr4/Smi1-like_dom"/>
</dbReference>
<dbReference type="EMBL" id="SMBT01000001">
    <property type="protein sequence ID" value="TCU90292.1"/>
    <property type="molecule type" value="Genomic_DNA"/>
</dbReference>
<dbReference type="InterPro" id="IPR037883">
    <property type="entry name" value="Knr4/Smi1-like_sf"/>
</dbReference>
<keyword evidence="5" id="KW-1185">Reference proteome</keyword>
<dbReference type="SMART" id="SM00860">
    <property type="entry name" value="SMI1_KNR4"/>
    <property type="match status" value="1"/>
</dbReference>
<reference evidence="2 4" key="1">
    <citation type="submission" date="2018-06" db="EMBL/GenBank/DDBJ databases">
        <authorList>
            <consortium name="Pathogen Informatics"/>
            <person name="Doyle S."/>
        </authorList>
    </citation>
    <scope>NUCLEOTIDE SEQUENCE [LARGE SCALE GENOMIC DNA]</scope>
    <source>
        <strain evidence="2 4">NCTC11159</strain>
    </source>
</reference>
<dbReference type="Gene3D" id="3.40.1580.10">
    <property type="entry name" value="SMI1/KNR4-like"/>
    <property type="match status" value="1"/>
</dbReference>
<sequence length="122" mass="13927">MTSDPFRIPSDEEIKNAEEKLKFKFPNEYIAFLKGGGNVANAVFDAAVVLPGSGYLDIFEIADIAWNKMGLNKKWLPFIEDNGDYFCVSENGVVKFWSHNGCTDEKWTTFSAWFQQVCIERK</sequence>
<dbReference type="RefSeq" id="WP_115225780.1">
    <property type="nucleotide sequence ID" value="NZ_CAWOLO010000001.1"/>
</dbReference>
<dbReference type="SUPFAM" id="SSF160631">
    <property type="entry name" value="SMI1/KNR4-like"/>
    <property type="match status" value="1"/>
</dbReference>
<organism evidence="2 4">
    <name type="scientific">Iodobacter fluviatilis</name>
    <dbReference type="NCBI Taxonomy" id="537"/>
    <lineage>
        <taxon>Bacteria</taxon>
        <taxon>Pseudomonadati</taxon>
        <taxon>Pseudomonadota</taxon>
        <taxon>Betaproteobacteria</taxon>
        <taxon>Neisseriales</taxon>
        <taxon>Chitinibacteraceae</taxon>
        <taxon>Iodobacter</taxon>
    </lineage>
</organism>
<reference evidence="3 5" key="2">
    <citation type="submission" date="2019-03" db="EMBL/GenBank/DDBJ databases">
        <title>Genomic Encyclopedia of Type Strains, Phase IV (KMG-IV): sequencing the most valuable type-strain genomes for metagenomic binning, comparative biology and taxonomic classification.</title>
        <authorList>
            <person name="Goeker M."/>
        </authorList>
    </citation>
    <scope>NUCLEOTIDE SEQUENCE [LARGE SCALE GENOMIC DNA]</scope>
    <source>
        <strain evidence="3 5">DSM 3764</strain>
    </source>
</reference>
<feature type="domain" description="Knr4/Smi1-like" evidence="1">
    <location>
        <begin position="8"/>
        <end position="116"/>
    </location>
</feature>
<dbReference type="Proteomes" id="UP000295794">
    <property type="component" value="Unassembled WGS sequence"/>
</dbReference>
<evidence type="ECO:0000313" key="2">
    <source>
        <dbReference type="EMBL" id="STQ89319.1"/>
    </source>
</evidence>
<accession>A0A377Q404</accession>
<dbReference type="EMBL" id="UGHR01000001">
    <property type="protein sequence ID" value="STQ89319.1"/>
    <property type="molecule type" value="Genomic_DNA"/>
</dbReference>